<organism evidence="2 3">
    <name type="scientific">Ramlibacter humi</name>
    <dbReference type="NCBI Taxonomy" id="2530451"/>
    <lineage>
        <taxon>Bacteria</taxon>
        <taxon>Pseudomonadati</taxon>
        <taxon>Pseudomonadota</taxon>
        <taxon>Betaproteobacteria</taxon>
        <taxon>Burkholderiales</taxon>
        <taxon>Comamonadaceae</taxon>
        <taxon>Ramlibacter</taxon>
    </lineage>
</organism>
<keyword evidence="1" id="KW-1133">Transmembrane helix</keyword>
<dbReference type="InterPro" id="IPR005325">
    <property type="entry name" value="DUF308_memb"/>
</dbReference>
<dbReference type="Proteomes" id="UP000297839">
    <property type="component" value="Unassembled WGS sequence"/>
</dbReference>
<comment type="caution">
    <text evidence="2">The sequence shown here is derived from an EMBL/GenBank/DDBJ whole genome shotgun (WGS) entry which is preliminary data.</text>
</comment>
<keyword evidence="1" id="KW-0812">Transmembrane</keyword>
<keyword evidence="3" id="KW-1185">Reference proteome</keyword>
<dbReference type="EMBL" id="SMLK01000013">
    <property type="protein sequence ID" value="TFY96301.1"/>
    <property type="molecule type" value="Genomic_DNA"/>
</dbReference>
<evidence type="ECO:0000256" key="1">
    <source>
        <dbReference type="SAM" id="Phobius"/>
    </source>
</evidence>
<gene>
    <name evidence="2" type="ORF">EZ216_20820</name>
</gene>
<name>A0A4Z0BCC8_9BURK</name>
<feature type="transmembrane region" description="Helical" evidence="1">
    <location>
        <begin position="81"/>
        <end position="99"/>
    </location>
</feature>
<evidence type="ECO:0000313" key="2">
    <source>
        <dbReference type="EMBL" id="TFY96301.1"/>
    </source>
</evidence>
<keyword evidence="1" id="KW-0472">Membrane</keyword>
<evidence type="ECO:0000313" key="3">
    <source>
        <dbReference type="Proteomes" id="UP000297839"/>
    </source>
</evidence>
<dbReference type="PANTHER" id="PTHR34989:SF1">
    <property type="entry name" value="PROTEIN HDED"/>
    <property type="match status" value="1"/>
</dbReference>
<feature type="transmembrane region" description="Helical" evidence="1">
    <location>
        <begin position="138"/>
        <end position="157"/>
    </location>
</feature>
<dbReference type="OrthoDB" id="9129962at2"/>
<reference evidence="2 3" key="1">
    <citation type="submission" date="2019-03" db="EMBL/GenBank/DDBJ databases">
        <title>Ramlibacter sp. 18x22-1, whole genome shotgun sequence.</title>
        <authorList>
            <person name="Zhang X."/>
            <person name="Feng G."/>
            <person name="Zhu H."/>
        </authorList>
    </citation>
    <scope>NUCLEOTIDE SEQUENCE [LARGE SCALE GENOMIC DNA]</scope>
    <source>
        <strain evidence="2 3">18x22-1</strain>
    </source>
</reference>
<protein>
    <submittedName>
        <fullName evidence="2">HdeD family acid-resistance protein</fullName>
    </submittedName>
</protein>
<feature type="transmembrane region" description="Helical" evidence="1">
    <location>
        <begin position="51"/>
        <end position="74"/>
    </location>
</feature>
<dbReference type="AlphaFoldDB" id="A0A4Z0BCC8"/>
<accession>A0A4Z0BCC8</accession>
<proteinExistence type="predicted"/>
<dbReference type="InterPro" id="IPR052712">
    <property type="entry name" value="Acid_resist_chaperone_HdeD"/>
</dbReference>
<dbReference type="PANTHER" id="PTHR34989">
    <property type="entry name" value="PROTEIN HDED"/>
    <property type="match status" value="1"/>
</dbReference>
<feature type="transmembrane region" description="Helical" evidence="1">
    <location>
        <begin position="26"/>
        <end position="45"/>
    </location>
</feature>
<feature type="transmembrane region" description="Helical" evidence="1">
    <location>
        <begin position="163"/>
        <end position="187"/>
    </location>
</feature>
<feature type="transmembrane region" description="Helical" evidence="1">
    <location>
        <begin position="105"/>
        <end position="126"/>
    </location>
</feature>
<dbReference type="Pfam" id="PF03729">
    <property type="entry name" value="DUF308"/>
    <property type="match status" value="1"/>
</dbReference>
<sequence length="192" mass="20345">MATLTGFHLGPESPDARRAMGSQWKWLVLFGVLLVALGVIAFMYLPQATEVSVYIVGICMLIGAAAQLALAIAIGRAGSHVSLLLSALLYGVAGALAVANPAMAAQALTLWLAFMLIFSGATRFWWSFLLRTLKGWGWITASAIVSVVAGIVLIAGWPANAIWLPGMVLSIDLMWQGATAIGFGVTLRQFAR</sequence>
<dbReference type="GO" id="GO:0005886">
    <property type="term" value="C:plasma membrane"/>
    <property type="evidence" value="ECO:0007669"/>
    <property type="project" value="TreeGrafter"/>
</dbReference>
<dbReference type="RefSeq" id="WP_135251724.1">
    <property type="nucleotide sequence ID" value="NZ_SMLK01000013.1"/>
</dbReference>